<evidence type="ECO:0000313" key="3">
    <source>
        <dbReference type="EMBL" id="KAL5103662.1"/>
    </source>
</evidence>
<evidence type="ECO:0000256" key="1">
    <source>
        <dbReference type="SAM" id="MobiDB-lite"/>
    </source>
</evidence>
<evidence type="ECO:0000313" key="4">
    <source>
        <dbReference type="Proteomes" id="UP001651158"/>
    </source>
</evidence>
<comment type="caution">
    <text evidence="3">The sequence shown here is derived from an EMBL/GenBank/DDBJ whole genome shotgun (WGS) entry which is preliminary data.</text>
</comment>
<proteinExistence type="predicted"/>
<evidence type="ECO:0000259" key="2">
    <source>
        <dbReference type="PROSITE" id="PS00028"/>
    </source>
</evidence>
<feature type="compositionally biased region" description="Polar residues" evidence="1">
    <location>
        <begin position="69"/>
        <end position="78"/>
    </location>
</feature>
<name>A0ABR4Q1W7_9CEST</name>
<gene>
    <name evidence="3" type="ORF">TcWFU_002424</name>
</gene>
<feature type="domain" description="C2H2-type" evidence="2">
    <location>
        <begin position="110"/>
        <end position="131"/>
    </location>
</feature>
<dbReference type="InterPro" id="IPR013087">
    <property type="entry name" value="Znf_C2H2_type"/>
</dbReference>
<dbReference type="EMBL" id="JAKROA010000016">
    <property type="protein sequence ID" value="KAL5103662.1"/>
    <property type="molecule type" value="Genomic_DNA"/>
</dbReference>
<keyword evidence="4" id="KW-1185">Reference proteome</keyword>
<organism evidence="3 4">
    <name type="scientific">Taenia crassiceps</name>
    <dbReference type="NCBI Taxonomy" id="6207"/>
    <lineage>
        <taxon>Eukaryota</taxon>
        <taxon>Metazoa</taxon>
        <taxon>Spiralia</taxon>
        <taxon>Lophotrochozoa</taxon>
        <taxon>Platyhelminthes</taxon>
        <taxon>Cestoda</taxon>
        <taxon>Eucestoda</taxon>
        <taxon>Cyclophyllidea</taxon>
        <taxon>Taeniidae</taxon>
        <taxon>Taenia</taxon>
    </lineage>
</organism>
<dbReference type="Proteomes" id="UP001651158">
    <property type="component" value="Unassembled WGS sequence"/>
</dbReference>
<accession>A0ABR4Q1W7</accession>
<sequence length="172" mass="19124">MRQSRDEQRPQRCSTKVLRGECAVSDARSGCSSEETGDEVELLEAEVIDPEDEVKFLAETRVNEGEPSASDSKWSKTPKSCHGAGSCQPPKPKKQQRLATERKRRKNHHCNICGLAFGRLDVVLFHTEREHPTKRAVIDRLRLCLLRAAFDPKGHRLGNAEEGGSDVSSTSS</sequence>
<dbReference type="PROSITE" id="PS00028">
    <property type="entry name" value="ZINC_FINGER_C2H2_1"/>
    <property type="match status" value="1"/>
</dbReference>
<protein>
    <recommendedName>
        <fullName evidence="2">C2H2-type domain-containing protein</fullName>
    </recommendedName>
</protein>
<feature type="region of interest" description="Disordered" evidence="1">
    <location>
        <begin position="61"/>
        <end position="101"/>
    </location>
</feature>
<feature type="compositionally biased region" description="Basic residues" evidence="1">
    <location>
        <begin position="91"/>
        <end position="101"/>
    </location>
</feature>
<reference evidence="3 4" key="1">
    <citation type="journal article" date="2022" name="Front. Cell. Infect. Microbiol.">
        <title>The Genomes of Two Strains of Taenia crassiceps the Animal Model for the Study of Human Cysticercosis.</title>
        <authorList>
            <person name="Bobes R.J."/>
            <person name="Estrada K."/>
            <person name="Rios-Valencia D.G."/>
            <person name="Calderon-Gallegos A."/>
            <person name="de la Torre P."/>
            <person name="Carrero J.C."/>
            <person name="Sanchez-Flores A."/>
            <person name="Laclette J.P."/>
        </authorList>
    </citation>
    <scope>NUCLEOTIDE SEQUENCE [LARGE SCALE GENOMIC DNA]</scope>
    <source>
        <strain evidence="3">WFUcys</strain>
    </source>
</reference>